<dbReference type="PANTHER" id="PTHR47627:SF1">
    <property type="entry name" value="RUBREDOXIN-1-RELATED"/>
    <property type="match status" value="1"/>
</dbReference>
<feature type="domain" description="Rubredoxin-like" evidence="10">
    <location>
        <begin position="1"/>
        <end position="52"/>
    </location>
</feature>
<dbReference type="PANTHER" id="PTHR47627">
    <property type="entry name" value="RUBREDOXIN"/>
    <property type="match status" value="1"/>
</dbReference>
<dbReference type="GO" id="GO:0009055">
    <property type="term" value="F:electron transfer activity"/>
    <property type="evidence" value="ECO:0007669"/>
    <property type="project" value="InterPro"/>
</dbReference>
<dbReference type="InterPro" id="IPR050526">
    <property type="entry name" value="Rubredoxin_ET"/>
</dbReference>
<evidence type="ECO:0000256" key="9">
    <source>
        <dbReference type="PIRSR" id="PIRSR000071-1"/>
    </source>
</evidence>
<gene>
    <name evidence="11" type="ORF">SAMN02745664_10548</name>
</gene>
<dbReference type="InterPro" id="IPR024934">
    <property type="entry name" value="Rubredoxin-like_dom"/>
</dbReference>
<evidence type="ECO:0000256" key="2">
    <source>
        <dbReference type="ARBA" id="ARBA00004933"/>
    </source>
</evidence>
<dbReference type="PROSITE" id="PS00202">
    <property type="entry name" value="RUBREDOXIN"/>
    <property type="match status" value="1"/>
</dbReference>
<comment type="pathway">
    <text evidence="2">Hydrocarbon metabolism; alkane degradation.</text>
</comment>
<dbReference type="STRING" id="34061.B0189_03650"/>
<dbReference type="CDD" id="cd00730">
    <property type="entry name" value="rubredoxin"/>
    <property type="match status" value="1"/>
</dbReference>
<dbReference type="InterPro" id="IPR018527">
    <property type="entry name" value="Rubredoxin_Fe_BS"/>
</dbReference>
<evidence type="ECO:0000256" key="3">
    <source>
        <dbReference type="ARBA" id="ARBA00005337"/>
    </source>
</evidence>
<proteinExistence type="inferred from homology"/>
<keyword evidence="6 8" id="KW-0249">Electron transport</keyword>
<dbReference type="PRINTS" id="PR00163">
    <property type="entry name" value="RUBREDOXIN"/>
</dbReference>
<dbReference type="InterPro" id="IPR024922">
    <property type="entry name" value="Rubredoxin"/>
</dbReference>
<keyword evidence="7 8" id="KW-0408">Iron</keyword>
<dbReference type="InterPro" id="IPR024935">
    <property type="entry name" value="Rubredoxin_dom"/>
</dbReference>
<feature type="binding site" evidence="9">
    <location>
        <position position="6"/>
    </location>
    <ligand>
        <name>Fe cation</name>
        <dbReference type="ChEBI" id="CHEBI:24875"/>
    </ligand>
</feature>
<feature type="binding site" evidence="9">
    <location>
        <position position="42"/>
    </location>
    <ligand>
        <name>Fe cation</name>
        <dbReference type="ChEBI" id="CHEBI:24875"/>
    </ligand>
</feature>
<dbReference type="EMBL" id="FTNU01000005">
    <property type="protein sequence ID" value="SIR87706.1"/>
    <property type="molecule type" value="Genomic_DNA"/>
</dbReference>
<dbReference type="PIRSF" id="PIRSF000071">
    <property type="entry name" value="Rubredoxin"/>
    <property type="match status" value="1"/>
</dbReference>
<evidence type="ECO:0000256" key="4">
    <source>
        <dbReference type="ARBA" id="ARBA00022448"/>
    </source>
</evidence>
<dbReference type="PROSITE" id="PS50903">
    <property type="entry name" value="RUBREDOXIN_LIKE"/>
    <property type="match status" value="1"/>
</dbReference>
<evidence type="ECO:0000256" key="8">
    <source>
        <dbReference type="PIRNR" id="PIRNR000071"/>
    </source>
</evidence>
<sequence>MKKYQCIVCGWIYDEAVGCPEEGLPAGTRWEDIPDDWTCPDCGVGKADFEMIEI</sequence>
<evidence type="ECO:0000256" key="5">
    <source>
        <dbReference type="ARBA" id="ARBA00022723"/>
    </source>
</evidence>
<evidence type="ECO:0000259" key="10">
    <source>
        <dbReference type="PROSITE" id="PS50903"/>
    </source>
</evidence>
<evidence type="ECO:0000256" key="6">
    <source>
        <dbReference type="ARBA" id="ARBA00022982"/>
    </source>
</evidence>
<keyword evidence="4 8" id="KW-0813">Transport</keyword>
<accession>A0A1N7EHZ4</accession>
<protein>
    <recommendedName>
        <fullName evidence="8">Rubredoxin</fullName>
    </recommendedName>
</protein>
<dbReference type="Pfam" id="PF00301">
    <property type="entry name" value="Rubredoxin"/>
    <property type="match status" value="1"/>
</dbReference>
<keyword evidence="5 8" id="KW-0479">Metal-binding</keyword>
<dbReference type="RefSeq" id="WP_076555034.1">
    <property type="nucleotide sequence ID" value="NZ_FTNU01000005.1"/>
</dbReference>
<feature type="binding site" evidence="9">
    <location>
        <position position="39"/>
    </location>
    <ligand>
        <name>Fe cation</name>
        <dbReference type="ChEBI" id="CHEBI:24875"/>
    </ligand>
</feature>
<evidence type="ECO:0000313" key="11">
    <source>
        <dbReference type="EMBL" id="SIR87706.1"/>
    </source>
</evidence>
<evidence type="ECO:0000256" key="7">
    <source>
        <dbReference type="ARBA" id="ARBA00023004"/>
    </source>
</evidence>
<name>A0A1N7EHZ4_9GAMM</name>
<reference evidence="12" key="1">
    <citation type="submission" date="2017-01" db="EMBL/GenBank/DDBJ databases">
        <authorList>
            <person name="Varghese N."/>
            <person name="Submissions S."/>
        </authorList>
    </citation>
    <scope>NUCLEOTIDE SEQUENCE [LARGE SCALE GENOMIC DNA]</scope>
    <source>
        <strain evidence="12">DSM 21768</strain>
    </source>
</reference>
<organism evidence="11 12">
    <name type="scientific">Moraxella cuniculi DSM 21768</name>
    <dbReference type="NCBI Taxonomy" id="1122245"/>
    <lineage>
        <taxon>Bacteria</taxon>
        <taxon>Pseudomonadati</taxon>
        <taxon>Pseudomonadota</taxon>
        <taxon>Gammaproteobacteria</taxon>
        <taxon>Moraxellales</taxon>
        <taxon>Moraxellaceae</taxon>
        <taxon>Moraxella</taxon>
    </lineage>
</organism>
<evidence type="ECO:0000256" key="1">
    <source>
        <dbReference type="ARBA" id="ARBA00002792"/>
    </source>
</evidence>
<dbReference type="AlphaFoldDB" id="A0A1N7EHZ4"/>
<comment type="function">
    <text evidence="1">Involved in the hydrocarbon hydroxylating system, which transfers electrons from NADH to rubredoxin reductase and then through rubredoxin to alkane 1 monooxygenase.</text>
</comment>
<comment type="similarity">
    <text evidence="3 8">Belongs to the rubredoxin family.</text>
</comment>
<dbReference type="Proteomes" id="UP000187495">
    <property type="component" value="Unassembled WGS sequence"/>
</dbReference>
<dbReference type="FunFam" id="2.20.28.10:FF:000001">
    <property type="entry name" value="Rubredoxin"/>
    <property type="match status" value="1"/>
</dbReference>
<evidence type="ECO:0000313" key="12">
    <source>
        <dbReference type="Proteomes" id="UP000187495"/>
    </source>
</evidence>
<dbReference type="GO" id="GO:0005506">
    <property type="term" value="F:iron ion binding"/>
    <property type="evidence" value="ECO:0007669"/>
    <property type="project" value="InterPro"/>
</dbReference>
<dbReference type="Gene3D" id="2.20.28.10">
    <property type="match status" value="1"/>
</dbReference>
<dbReference type="GO" id="GO:0043448">
    <property type="term" value="P:alkane catabolic process"/>
    <property type="evidence" value="ECO:0007669"/>
    <property type="project" value="TreeGrafter"/>
</dbReference>
<comment type="cofactor">
    <cofactor evidence="8 9">
        <name>Fe(3+)</name>
        <dbReference type="ChEBI" id="CHEBI:29034"/>
    </cofactor>
    <text evidence="8 9">Binds 1 Fe(3+) ion per subunit.</text>
</comment>
<feature type="binding site" evidence="9">
    <location>
        <position position="9"/>
    </location>
    <ligand>
        <name>Fe cation</name>
        <dbReference type="ChEBI" id="CHEBI:24875"/>
    </ligand>
</feature>
<keyword evidence="12" id="KW-1185">Reference proteome</keyword>
<dbReference type="SUPFAM" id="SSF57802">
    <property type="entry name" value="Rubredoxin-like"/>
    <property type="match status" value="1"/>
</dbReference>